<keyword evidence="1" id="KW-0511">Multifunctional enzyme</keyword>
<protein>
    <recommendedName>
        <fullName evidence="7">Reverse transcriptase domain-containing protein</fullName>
    </recommendedName>
</protein>
<proteinExistence type="predicted"/>
<evidence type="ECO:0000259" key="4">
    <source>
        <dbReference type="Pfam" id="PF03732"/>
    </source>
</evidence>
<accession>A0A6L2J015</accession>
<comment type="caution">
    <text evidence="6">The sequence shown here is derived from an EMBL/GenBank/DDBJ whole genome shotgun (WGS) entry which is preliminary data.</text>
</comment>
<feature type="domain" description="Reverse transcriptase" evidence="3">
    <location>
        <begin position="701"/>
        <end position="817"/>
    </location>
</feature>
<dbReference type="Gene3D" id="3.10.10.10">
    <property type="entry name" value="HIV Type 1 Reverse Transcriptase, subunit A, domain 1"/>
    <property type="match status" value="1"/>
</dbReference>
<dbReference type="InterPro" id="IPR043502">
    <property type="entry name" value="DNA/RNA_pol_sf"/>
</dbReference>
<name>A0A6L2J015_TANCI</name>
<evidence type="ECO:0000259" key="5">
    <source>
        <dbReference type="Pfam" id="PF17919"/>
    </source>
</evidence>
<dbReference type="SUPFAM" id="SSF56672">
    <property type="entry name" value="DNA/RNA polymerases"/>
    <property type="match status" value="1"/>
</dbReference>
<feature type="compositionally biased region" description="Polar residues" evidence="2">
    <location>
        <begin position="398"/>
        <end position="409"/>
    </location>
</feature>
<dbReference type="InterPro" id="IPR043128">
    <property type="entry name" value="Rev_trsase/Diguanyl_cyclase"/>
</dbReference>
<dbReference type="Pfam" id="PF00078">
    <property type="entry name" value="RVT_1"/>
    <property type="match status" value="1"/>
</dbReference>
<feature type="domain" description="Retrotransposon gag" evidence="4">
    <location>
        <begin position="318"/>
        <end position="396"/>
    </location>
</feature>
<dbReference type="SUPFAM" id="SSF53098">
    <property type="entry name" value="Ribonuclease H-like"/>
    <property type="match status" value="2"/>
</dbReference>
<evidence type="ECO:0008006" key="7">
    <source>
        <dbReference type="Google" id="ProtNLM"/>
    </source>
</evidence>
<reference evidence="6" key="1">
    <citation type="journal article" date="2019" name="Sci. Rep.">
        <title>Draft genome of Tanacetum cinerariifolium, the natural source of mosquito coil.</title>
        <authorList>
            <person name="Yamashiro T."/>
            <person name="Shiraishi A."/>
            <person name="Satake H."/>
            <person name="Nakayama K."/>
        </authorList>
    </citation>
    <scope>NUCLEOTIDE SEQUENCE</scope>
</reference>
<dbReference type="Pfam" id="PF17919">
    <property type="entry name" value="RT_RNaseH_2"/>
    <property type="match status" value="1"/>
</dbReference>
<dbReference type="InterPro" id="IPR050951">
    <property type="entry name" value="Retrovirus_Pol_polyprotein"/>
</dbReference>
<dbReference type="PANTHER" id="PTHR37984:SF5">
    <property type="entry name" value="PROTEIN NYNRIN-LIKE"/>
    <property type="match status" value="1"/>
</dbReference>
<feature type="domain" description="Reverse transcriptase/retrotransposon-derived protein RNase H-like" evidence="5">
    <location>
        <begin position="897"/>
        <end position="972"/>
    </location>
</feature>
<dbReference type="InterPro" id="IPR012337">
    <property type="entry name" value="RNaseH-like_sf"/>
</dbReference>
<dbReference type="GO" id="GO:0003676">
    <property type="term" value="F:nucleic acid binding"/>
    <property type="evidence" value="ECO:0007669"/>
    <property type="project" value="InterPro"/>
</dbReference>
<evidence type="ECO:0000259" key="3">
    <source>
        <dbReference type="Pfam" id="PF00078"/>
    </source>
</evidence>
<sequence length="1321" mass="151310">MQHELQELLEQLANQLELGQEQQEWDALDNLTSILDAQRSGEIGERLDRVCVTDAVTTPVFNTTAHFFKKTSKIIGSKATIIDPVDSEESNRGVHPYGKANGLLSLCRKSSQSLDFVQELLRNKLEAEKVHNEKVQQEKLKEVKARLNFKGCSGRNSKIQDTSQYFESRTPNKKGDLRGRLKPKRLRITSKSPERTIVFSRIQRDRSVSPRRMKEDKRRREGDVFHRLGVEGKVYLHTQKAATMILSSIEEEDLSQPWTCEEADPFTPRIRYFELPKKSRMPNNVKTYDGSDDPEDHLQIFQAVAKVERWAMPTWCHIFNSTLTGSARVWFDDLPPESIDSYDDLKKAFLANYLQPKKCINDPVKIHHIKQREGKSTKDFLKSFEAEISRQDDEDDNSIPSRRGSSLQSARKKAHSIWKQLEVGRKHNFDRRGDFKNQQKSKRRRDKFTLLTKSPKEILALDKGKFKTPSPMTTPVEKRNNNKFYQSKAAKKGETSGKDKAMAILMIQPEDGMKGPMIIEVELGGHFINTTSTTPLIGFSGEVIRPMGRILLLVKIGDAEHSTPAWMDFVVVRSPSPYNGIIGRPGVRKNQAVPSTAHGMLKFPFPRGVLTLWSSRIIPLECAMVSVPEAQPPDDIQAMEEKIKVAIHPKYPVQTLAIGSTLTEEEQKALSKHRLNVREGCSPVRQNKRGPAPERNKAIQEKVEKLVDASIMKEVHYHSWLLNPVIVKKHDDSWRTYVDFKDLNTACLKDDAYKGYHQIKIAKEDEEKTTFITNQWIFRYSKMPFSLKNTGATYQRLVDKALQKQIGGNLEVYVDDLRKACSWVTNPKKCAFRIEEGMFLDKVEAVLSLQSPKCLKDVQKLNGKLASMNRFLPKSAEKSLPFFKTLKTCTKKNDFQWTAEAEAAFKQMKQLIAELPTLTAPVEKEKLIVYLAVAQEAVSAVLMTERKAKQMPVYFVSRALQGPKVNYTSMEKLYRPRTSVKRKILADFIVERPEDDCLDTPMEVNEELPDPWTLFTDESSCVDGSRAGLILTDSKGVEFTYALRFKFEATNNKAEYKALIAGFKIAEQMGIKNLQDCQVHYPMPRNPQQKLTSIMSSWPFYKWGIDIARPFPEGPGKVKFLIVAMDYFMKWIEAKTVATITDNPFKDWCEKLCIRQRFASVKHPQANGLVERANKSLGEGIKVWLDKRSKDWIEEVPHVLWAHRTMIKSINEDTPFSLTYETEAVIPAEIAIREARSKAKMEKYYNFKVRNISFRTGDLVYWNNDASHAKDSGKLNLKWEGPYEVTEALGNGAYKLRELNGKHLSRTWNIRNLKKCYVDAM</sequence>
<dbReference type="InterPro" id="IPR000477">
    <property type="entry name" value="RT_dom"/>
</dbReference>
<evidence type="ECO:0000313" key="6">
    <source>
        <dbReference type="EMBL" id="GEU30298.1"/>
    </source>
</evidence>
<dbReference type="GO" id="GO:0003824">
    <property type="term" value="F:catalytic activity"/>
    <property type="evidence" value="ECO:0007669"/>
    <property type="project" value="UniProtKB-KW"/>
</dbReference>
<dbReference type="PANTHER" id="PTHR37984">
    <property type="entry name" value="PROTEIN CBG26694"/>
    <property type="match status" value="1"/>
</dbReference>
<dbReference type="EMBL" id="BKCJ010000145">
    <property type="protein sequence ID" value="GEU30298.1"/>
    <property type="molecule type" value="Genomic_DNA"/>
</dbReference>
<evidence type="ECO:0000256" key="2">
    <source>
        <dbReference type="SAM" id="MobiDB-lite"/>
    </source>
</evidence>
<dbReference type="Gene3D" id="3.30.70.270">
    <property type="match status" value="1"/>
</dbReference>
<dbReference type="InterPro" id="IPR036397">
    <property type="entry name" value="RNaseH_sf"/>
</dbReference>
<feature type="region of interest" description="Disordered" evidence="2">
    <location>
        <begin position="389"/>
        <end position="412"/>
    </location>
</feature>
<dbReference type="InterPro" id="IPR005162">
    <property type="entry name" value="Retrotrans_gag_dom"/>
</dbReference>
<feature type="region of interest" description="Disordered" evidence="2">
    <location>
        <begin position="429"/>
        <end position="448"/>
    </location>
</feature>
<dbReference type="InterPro" id="IPR041577">
    <property type="entry name" value="RT_RNaseH_2"/>
</dbReference>
<gene>
    <name evidence="6" type="ORF">Tci_002276</name>
</gene>
<dbReference type="CDD" id="cd01647">
    <property type="entry name" value="RT_LTR"/>
    <property type="match status" value="1"/>
</dbReference>
<organism evidence="6">
    <name type="scientific">Tanacetum cinerariifolium</name>
    <name type="common">Dalmatian daisy</name>
    <name type="synonym">Chrysanthemum cinerariifolium</name>
    <dbReference type="NCBI Taxonomy" id="118510"/>
    <lineage>
        <taxon>Eukaryota</taxon>
        <taxon>Viridiplantae</taxon>
        <taxon>Streptophyta</taxon>
        <taxon>Embryophyta</taxon>
        <taxon>Tracheophyta</taxon>
        <taxon>Spermatophyta</taxon>
        <taxon>Magnoliopsida</taxon>
        <taxon>eudicotyledons</taxon>
        <taxon>Gunneridae</taxon>
        <taxon>Pentapetalae</taxon>
        <taxon>asterids</taxon>
        <taxon>campanulids</taxon>
        <taxon>Asterales</taxon>
        <taxon>Asteraceae</taxon>
        <taxon>Asteroideae</taxon>
        <taxon>Anthemideae</taxon>
        <taxon>Anthemidinae</taxon>
        <taxon>Tanacetum</taxon>
    </lineage>
</organism>
<dbReference type="Pfam" id="PF03732">
    <property type="entry name" value="Retrotrans_gag"/>
    <property type="match status" value="1"/>
</dbReference>
<dbReference type="Gene3D" id="3.30.420.10">
    <property type="entry name" value="Ribonuclease H-like superfamily/Ribonuclease H"/>
    <property type="match status" value="2"/>
</dbReference>
<evidence type="ECO:0000256" key="1">
    <source>
        <dbReference type="ARBA" id="ARBA00023268"/>
    </source>
</evidence>